<reference evidence="1" key="1">
    <citation type="journal article" date="2021" name="PeerJ">
        <title>Extensive microbial diversity within the chicken gut microbiome revealed by metagenomics and culture.</title>
        <authorList>
            <person name="Gilroy R."/>
            <person name="Ravi A."/>
            <person name="Getino M."/>
            <person name="Pursley I."/>
            <person name="Horton D.L."/>
            <person name="Alikhan N.F."/>
            <person name="Baker D."/>
            <person name="Gharbi K."/>
            <person name="Hall N."/>
            <person name="Watson M."/>
            <person name="Adriaenssens E.M."/>
            <person name="Foster-Nyarko E."/>
            <person name="Jarju S."/>
            <person name="Secka A."/>
            <person name="Antonio M."/>
            <person name="Oren A."/>
            <person name="Chaudhuri R.R."/>
            <person name="La Ragione R."/>
            <person name="Hildebrand F."/>
            <person name="Pallen M.J."/>
        </authorList>
    </citation>
    <scope>NUCLEOTIDE SEQUENCE</scope>
    <source>
        <strain evidence="1">CHK196-3914</strain>
    </source>
</reference>
<dbReference type="PANTHER" id="PTHR38451:SF1">
    <property type="entry name" value="TRNA (ADENINE(22)-N(1))-METHYLTRANSFERASE"/>
    <property type="match status" value="1"/>
</dbReference>
<keyword evidence="1" id="KW-0489">Methyltransferase</keyword>
<sequence length="251" mass="28786">MELSRRLQAVADLVTAGYKAADIGTDHAYIPIFLVKNGRIPCAIAADVNEGPLERARMHVKENELEDWIELRISDGFVSFKPGEAESAVIAGMGGSLMMRILSEGAEVVRSLRECILQPQSEIEKVRTFLLEEGFLFIEENMVEEDGKFYPMMKVRPPKSSVTGGKVPEHKEAGPWNETELRYGRLLLESRNQVLRRFLEREIRIKKEILSSIEERDSDRVLLRKQQLMKELEYAEKGMEYYVMQRDYAGD</sequence>
<gene>
    <name evidence="1" type="ORF">H9723_08005</name>
</gene>
<keyword evidence="1" id="KW-0808">Transferase</keyword>
<accession>A0A9D2G8R1</accession>
<dbReference type="GO" id="GO:0032259">
    <property type="term" value="P:methylation"/>
    <property type="evidence" value="ECO:0007669"/>
    <property type="project" value="UniProtKB-KW"/>
</dbReference>
<dbReference type="InterPro" id="IPR029063">
    <property type="entry name" value="SAM-dependent_MTases_sf"/>
</dbReference>
<dbReference type="GO" id="GO:0160105">
    <property type="term" value="F:tRNA (adenine(22)-N1)-methyltransferase activity"/>
    <property type="evidence" value="ECO:0007669"/>
    <property type="project" value="InterPro"/>
</dbReference>
<dbReference type="Proteomes" id="UP000824116">
    <property type="component" value="Unassembled WGS sequence"/>
</dbReference>
<reference evidence="1" key="2">
    <citation type="submission" date="2021-04" db="EMBL/GenBank/DDBJ databases">
        <authorList>
            <person name="Gilroy R."/>
        </authorList>
    </citation>
    <scope>NUCLEOTIDE SEQUENCE</scope>
    <source>
        <strain evidence="1">CHK196-3914</strain>
    </source>
</reference>
<dbReference type="PIRSF" id="PIRSF018637">
    <property type="entry name" value="TrmK"/>
    <property type="match status" value="1"/>
</dbReference>
<dbReference type="Gene3D" id="3.40.50.150">
    <property type="entry name" value="Vaccinia Virus protein VP39"/>
    <property type="match status" value="1"/>
</dbReference>
<dbReference type="Pfam" id="PF12847">
    <property type="entry name" value="Methyltransf_18"/>
    <property type="match status" value="1"/>
</dbReference>
<name>A0A9D2G8R1_9FIRM</name>
<dbReference type="InterPro" id="IPR006901">
    <property type="entry name" value="TrmK"/>
</dbReference>
<organism evidence="1 2">
    <name type="scientific">Candidatus Mediterraneibacter stercoravium</name>
    <dbReference type="NCBI Taxonomy" id="2838685"/>
    <lineage>
        <taxon>Bacteria</taxon>
        <taxon>Bacillati</taxon>
        <taxon>Bacillota</taxon>
        <taxon>Clostridia</taxon>
        <taxon>Lachnospirales</taxon>
        <taxon>Lachnospiraceae</taxon>
        <taxon>Mediterraneibacter</taxon>
    </lineage>
</organism>
<protein>
    <submittedName>
        <fullName evidence="1">Class I SAM-dependent methyltransferase</fullName>
    </submittedName>
</protein>
<dbReference type="PANTHER" id="PTHR38451">
    <property type="entry name" value="TRNA (ADENINE(22)-N(1))-METHYLTRANSFERASE"/>
    <property type="match status" value="1"/>
</dbReference>
<comment type="caution">
    <text evidence="1">The sequence shown here is derived from an EMBL/GenBank/DDBJ whole genome shotgun (WGS) entry which is preliminary data.</text>
</comment>
<dbReference type="AlphaFoldDB" id="A0A9D2G8R1"/>
<dbReference type="SUPFAM" id="SSF53335">
    <property type="entry name" value="S-adenosyl-L-methionine-dependent methyltransferases"/>
    <property type="match status" value="1"/>
</dbReference>
<dbReference type="EMBL" id="DXAY01000186">
    <property type="protein sequence ID" value="HIZ75164.1"/>
    <property type="molecule type" value="Genomic_DNA"/>
</dbReference>
<evidence type="ECO:0000313" key="2">
    <source>
        <dbReference type="Proteomes" id="UP000824116"/>
    </source>
</evidence>
<proteinExistence type="predicted"/>
<evidence type="ECO:0000313" key="1">
    <source>
        <dbReference type="EMBL" id="HIZ75164.1"/>
    </source>
</evidence>